<sequence length="79" mass="9128">MYRIEEYDYELPAELIAQEPAVKRDESRLLCAKRQTEEIADYRFFELPSLLEAGDLLVVNDAKVVPARLYGHKENKSVA</sequence>
<evidence type="ECO:0000256" key="2">
    <source>
        <dbReference type="ARBA" id="ARBA00022679"/>
    </source>
</evidence>
<reference evidence="5" key="1">
    <citation type="journal article" date="2014" name="Front. Microbiol.">
        <title>High frequency of phylogenetically diverse reductive dehalogenase-homologous genes in deep subseafloor sedimentary metagenomes.</title>
        <authorList>
            <person name="Kawai M."/>
            <person name="Futagami T."/>
            <person name="Toyoda A."/>
            <person name="Takaki Y."/>
            <person name="Nishi S."/>
            <person name="Hori S."/>
            <person name="Arai W."/>
            <person name="Tsubouchi T."/>
            <person name="Morono Y."/>
            <person name="Uchiyama I."/>
            <person name="Ito T."/>
            <person name="Fujiyama A."/>
            <person name="Inagaki F."/>
            <person name="Takami H."/>
        </authorList>
    </citation>
    <scope>NUCLEOTIDE SEQUENCE</scope>
    <source>
        <strain evidence="5">Expedition CK06-06</strain>
    </source>
</reference>
<dbReference type="GO" id="GO:0008616">
    <property type="term" value="P:tRNA queuosine(34) biosynthetic process"/>
    <property type="evidence" value="ECO:0007669"/>
    <property type="project" value="UniProtKB-KW"/>
</dbReference>
<dbReference type="Gene3D" id="3.40.1780.10">
    <property type="entry name" value="QueA-like"/>
    <property type="match status" value="1"/>
</dbReference>
<dbReference type="GO" id="GO:0051075">
    <property type="term" value="F:S-adenosylmethionine:tRNA ribosyltransferase-isomerase activity"/>
    <property type="evidence" value="ECO:0007669"/>
    <property type="project" value="TreeGrafter"/>
</dbReference>
<dbReference type="InterPro" id="IPR042118">
    <property type="entry name" value="QueA_dom1"/>
</dbReference>
<dbReference type="PANTHER" id="PTHR30307">
    <property type="entry name" value="S-ADENOSYLMETHIONINE:TRNA RIBOSYLTRANSFERASE-ISOMERASE"/>
    <property type="match status" value="1"/>
</dbReference>
<gene>
    <name evidence="5" type="ORF">S03H2_45215</name>
</gene>
<evidence type="ECO:0000313" key="5">
    <source>
        <dbReference type="EMBL" id="GAH69212.1"/>
    </source>
</evidence>
<dbReference type="Pfam" id="PF02547">
    <property type="entry name" value="Queuosine_synth"/>
    <property type="match status" value="1"/>
</dbReference>
<accession>X1HIA0</accession>
<dbReference type="PANTHER" id="PTHR30307:SF0">
    <property type="entry name" value="S-ADENOSYLMETHIONINE:TRNA RIBOSYLTRANSFERASE-ISOMERASE"/>
    <property type="match status" value="1"/>
</dbReference>
<proteinExistence type="predicted"/>
<evidence type="ECO:0000256" key="3">
    <source>
        <dbReference type="ARBA" id="ARBA00022691"/>
    </source>
</evidence>
<protein>
    <recommendedName>
        <fullName evidence="6">tRNA preQ1(34) S-adenosylmethionine ribosyltransferase-isomerase QueA</fullName>
    </recommendedName>
</protein>
<organism evidence="5">
    <name type="scientific">marine sediment metagenome</name>
    <dbReference type="NCBI Taxonomy" id="412755"/>
    <lineage>
        <taxon>unclassified sequences</taxon>
        <taxon>metagenomes</taxon>
        <taxon>ecological metagenomes</taxon>
    </lineage>
</organism>
<evidence type="ECO:0000256" key="1">
    <source>
        <dbReference type="ARBA" id="ARBA00022490"/>
    </source>
</evidence>
<dbReference type="InterPro" id="IPR036100">
    <property type="entry name" value="QueA_sf"/>
</dbReference>
<dbReference type="AlphaFoldDB" id="X1HIA0"/>
<name>X1HIA0_9ZZZZ</name>
<dbReference type="SUPFAM" id="SSF111337">
    <property type="entry name" value="QueA-like"/>
    <property type="match status" value="1"/>
</dbReference>
<dbReference type="EMBL" id="BARU01028315">
    <property type="protein sequence ID" value="GAH69212.1"/>
    <property type="molecule type" value="Genomic_DNA"/>
</dbReference>
<evidence type="ECO:0000256" key="4">
    <source>
        <dbReference type="ARBA" id="ARBA00022785"/>
    </source>
</evidence>
<feature type="non-terminal residue" evidence="5">
    <location>
        <position position="79"/>
    </location>
</feature>
<dbReference type="InterPro" id="IPR003699">
    <property type="entry name" value="QueA"/>
</dbReference>
<comment type="caution">
    <text evidence="5">The sequence shown here is derived from an EMBL/GenBank/DDBJ whole genome shotgun (WGS) entry which is preliminary data.</text>
</comment>
<keyword evidence="3" id="KW-0949">S-adenosyl-L-methionine</keyword>
<evidence type="ECO:0008006" key="6">
    <source>
        <dbReference type="Google" id="ProtNLM"/>
    </source>
</evidence>
<keyword evidence="2" id="KW-0808">Transferase</keyword>
<keyword evidence="1" id="KW-0963">Cytoplasm</keyword>
<keyword evidence="4" id="KW-0671">Queuosine biosynthesis</keyword>